<evidence type="ECO:0000313" key="4">
    <source>
        <dbReference type="EMBL" id="KAF8725667.1"/>
    </source>
</evidence>
<dbReference type="InterPro" id="IPR029058">
    <property type="entry name" value="AB_hydrolase_fold"/>
</dbReference>
<evidence type="ECO:0000313" key="5">
    <source>
        <dbReference type="Proteomes" id="UP000636709"/>
    </source>
</evidence>
<dbReference type="EC" id="3.1.1.-" evidence="2"/>
<dbReference type="AlphaFoldDB" id="A0A835F1J6"/>
<dbReference type="GO" id="GO:0008970">
    <property type="term" value="F:phospholipase A1 activity"/>
    <property type="evidence" value="ECO:0007669"/>
    <property type="project" value="UniProtKB-UniRule"/>
</dbReference>
<comment type="caution">
    <text evidence="4">The sequence shown here is derived from an EMBL/GenBank/DDBJ whole genome shotgun (WGS) entry which is preliminary data.</text>
</comment>
<dbReference type="GO" id="GO:0016042">
    <property type="term" value="P:lipid catabolic process"/>
    <property type="evidence" value="ECO:0007669"/>
    <property type="project" value="UniProtKB-UniRule"/>
</dbReference>
<dbReference type="Proteomes" id="UP000636709">
    <property type="component" value="Unassembled WGS sequence"/>
</dbReference>
<keyword evidence="2" id="KW-0443">Lipid metabolism</keyword>
<keyword evidence="2" id="KW-0442">Lipid degradation</keyword>
<evidence type="ECO:0000256" key="1">
    <source>
        <dbReference type="ARBA" id="ARBA00022801"/>
    </source>
</evidence>
<gene>
    <name evidence="4" type="ORF">HU200_020210</name>
</gene>
<dbReference type="PANTHER" id="PTHR31828">
    <property type="entry name" value="PHOSPHOLIPASE A1-IIGAMMA"/>
    <property type="match status" value="1"/>
</dbReference>
<dbReference type="Gene3D" id="3.40.50.1820">
    <property type="entry name" value="alpha/beta hydrolase"/>
    <property type="match status" value="1"/>
</dbReference>
<evidence type="ECO:0000256" key="3">
    <source>
        <dbReference type="SAM" id="MobiDB-lite"/>
    </source>
</evidence>
<organism evidence="4 5">
    <name type="scientific">Digitaria exilis</name>
    <dbReference type="NCBI Taxonomy" id="1010633"/>
    <lineage>
        <taxon>Eukaryota</taxon>
        <taxon>Viridiplantae</taxon>
        <taxon>Streptophyta</taxon>
        <taxon>Embryophyta</taxon>
        <taxon>Tracheophyta</taxon>
        <taxon>Spermatophyta</taxon>
        <taxon>Magnoliopsida</taxon>
        <taxon>Liliopsida</taxon>
        <taxon>Poales</taxon>
        <taxon>Poaceae</taxon>
        <taxon>PACMAD clade</taxon>
        <taxon>Panicoideae</taxon>
        <taxon>Panicodae</taxon>
        <taxon>Paniceae</taxon>
        <taxon>Anthephorinae</taxon>
        <taxon>Digitaria</taxon>
    </lineage>
</organism>
<dbReference type="EMBL" id="JACEFO010001653">
    <property type="protein sequence ID" value="KAF8725667.1"/>
    <property type="molecule type" value="Genomic_DNA"/>
</dbReference>
<keyword evidence="5" id="KW-1185">Reference proteome</keyword>
<dbReference type="PANTHER" id="PTHR31828:SF1">
    <property type="entry name" value="PHOSPHOLIPASE A1-IIGAMMA"/>
    <property type="match status" value="1"/>
</dbReference>
<keyword evidence="1 2" id="KW-0378">Hydrolase</keyword>
<dbReference type="InterPro" id="IPR033556">
    <property type="entry name" value="PLA"/>
</dbReference>
<name>A0A835F1J6_9POAL</name>
<feature type="region of interest" description="Disordered" evidence="3">
    <location>
        <begin position="72"/>
        <end position="102"/>
    </location>
</feature>
<accession>A0A835F1J6</accession>
<reference evidence="4" key="1">
    <citation type="submission" date="2020-07" db="EMBL/GenBank/DDBJ databases">
        <title>Genome sequence and genetic diversity analysis of an under-domesticated orphan crop, white fonio (Digitaria exilis).</title>
        <authorList>
            <person name="Bennetzen J.L."/>
            <person name="Chen S."/>
            <person name="Ma X."/>
            <person name="Wang X."/>
            <person name="Yssel A.E.J."/>
            <person name="Chaluvadi S.R."/>
            <person name="Johnson M."/>
            <person name="Gangashetty P."/>
            <person name="Hamidou F."/>
            <person name="Sanogo M.D."/>
            <person name="Zwaenepoel A."/>
            <person name="Wallace J."/>
            <person name="Van De Peer Y."/>
            <person name="Van Deynze A."/>
        </authorList>
    </citation>
    <scope>NUCLEOTIDE SEQUENCE</scope>
    <source>
        <tissue evidence="4">Leaves</tissue>
    </source>
</reference>
<evidence type="ECO:0000256" key="2">
    <source>
        <dbReference type="RuleBase" id="RU367093"/>
    </source>
</evidence>
<protein>
    <recommendedName>
        <fullName evidence="2">Phospholipase A1</fullName>
        <ecNumber evidence="2">3.1.1.-</ecNumber>
    </recommendedName>
</protein>
<comment type="function">
    <text evidence="2">Acylhydrolase that catalyzes the hydrolysis of phospholipids at the sn-1 position.</text>
</comment>
<proteinExistence type="inferred from homology"/>
<comment type="similarity">
    <text evidence="2">Belongs to the AB hydrolase superfamily. Lipase family.</text>
</comment>
<sequence>MPGSRLVQSLHFSVVSPCDASSTSPTDLLRVSAAPASSGSSRWTDPPVSQIRCKTNPTDLLNGSGAGALGLQRRRRRNSWIPGRNRQGSGGSVTESSSPCVRGGSSLAALNPHVPSTIRKENILVNLECYLHGVAGEQGSAGGFKLEVDRDVALANKGADALRDEYLARAGGVVGGEEQKGHGQE</sequence>